<gene>
    <name evidence="2" type="ORF">HOLleu_04521</name>
</gene>
<feature type="region of interest" description="Disordered" evidence="1">
    <location>
        <begin position="290"/>
        <end position="360"/>
    </location>
</feature>
<accession>A0A9Q1CUG0</accession>
<comment type="caution">
    <text evidence="2">The sequence shown here is derived from an EMBL/GenBank/DDBJ whole genome shotgun (WGS) entry which is preliminary data.</text>
</comment>
<organism evidence="2 3">
    <name type="scientific">Holothuria leucospilota</name>
    <name type="common">Black long sea cucumber</name>
    <name type="synonym">Mertensiothuria leucospilota</name>
    <dbReference type="NCBI Taxonomy" id="206669"/>
    <lineage>
        <taxon>Eukaryota</taxon>
        <taxon>Metazoa</taxon>
        <taxon>Echinodermata</taxon>
        <taxon>Eleutherozoa</taxon>
        <taxon>Echinozoa</taxon>
        <taxon>Holothuroidea</taxon>
        <taxon>Aspidochirotacea</taxon>
        <taxon>Aspidochirotida</taxon>
        <taxon>Holothuriidae</taxon>
        <taxon>Holothuria</taxon>
    </lineage>
</organism>
<name>A0A9Q1CUG0_HOLLE</name>
<feature type="compositionally biased region" description="Basic and acidic residues" evidence="1">
    <location>
        <begin position="290"/>
        <end position="325"/>
    </location>
</feature>
<evidence type="ECO:0000313" key="2">
    <source>
        <dbReference type="EMBL" id="KAJ8051084.1"/>
    </source>
</evidence>
<protein>
    <submittedName>
        <fullName evidence="2">Uncharacterized protein</fullName>
    </submittedName>
</protein>
<keyword evidence="3" id="KW-1185">Reference proteome</keyword>
<evidence type="ECO:0000313" key="3">
    <source>
        <dbReference type="Proteomes" id="UP001152320"/>
    </source>
</evidence>
<sequence length="388" mass="44281">MDIEKRIQIVTAAQKRFMGGSRKACEMLAFVEGTCTFCSEKLEDKIEEAHSTPCCLKYQTCDPCMSLVNDMRFQEKAPVGDERCHVCGNKFKILNIDVNKLSNPQLINYLVNFWDTAVCRKNLNTSSRKKVYYPFLKWRLGLTADYPIKKGTLEQYTSVMRLMNEKAETSPICEKRNLDTLLSLEETTSPNTELDQAISNLFTMEADIADNGASTSKRARLSEPEPEPFVSQSAVIDHMNNMLNSILFPVPAPSISEEPLALIKKTPVESDLPLDMTTLFQEFFTAKEDNLEKNPTAKDQKENKEEREKEGEDEAKAKDEKRVEEEKEEDDVSKADEGYSSTESVVEISDDDEDGSEPLEELLIKINEEKELLQKAERRKKRIRKDKT</sequence>
<dbReference type="AlphaFoldDB" id="A0A9Q1CUG0"/>
<feature type="compositionally biased region" description="Acidic residues" evidence="1">
    <location>
        <begin position="348"/>
        <end position="360"/>
    </location>
</feature>
<evidence type="ECO:0000256" key="1">
    <source>
        <dbReference type="SAM" id="MobiDB-lite"/>
    </source>
</evidence>
<reference evidence="2" key="1">
    <citation type="submission" date="2021-10" db="EMBL/GenBank/DDBJ databases">
        <title>Tropical sea cucumber genome reveals ecological adaptation and Cuvierian tubules defense mechanism.</title>
        <authorList>
            <person name="Chen T."/>
        </authorList>
    </citation>
    <scope>NUCLEOTIDE SEQUENCE</scope>
    <source>
        <strain evidence="2">Nanhai2018</strain>
        <tissue evidence="2">Muscle</tissue>
    </source>
</reference>
<dbReference type="Proteomes" id="UP001152320">
    <property type="component" value="Chromosome 1"/>
</dbReference>
<proteinExistence type="predicted"/>
<dbReference type="EMBL" id="JAIZAY010000001">
    <property type="protein sequence ID" value="KAJ8051084.1"/>
    <property type="molecule type" value="Genomic_DNA"/>
</dbReference>